<accession>A0AAN7WV35</accession>
<reference evidence="2 3" key="2">
    <citation type="journal article" date="2023" name="Mol. Biol. Evol.">
        <title>Genomics of Secondarily Temperate Adaptation in the Only Non-Antarctic Icefish.</title>
        <authorList>
            <person name="Rivera-Colon A.G."/>
            <person name="Rayamajhi N."/>
            <person name="Minhas B.F."/>
            <person name="Madrigal G."/>
            <person name="Bilyk K.T."/>
            <person name="Yoon V."/>
            <person name="Hune M."/>
            <person name="Gregory S."/>
            <person name="Cheng C.H.C."/>
            <person name="Catchen J.M."/>
        </authorList>
    </citation>
    <scope>NUCLEOTIDE SEQUENCE [LARGE SCALE GENOMIC DNA]</scope>
    <source>
        <strain evidence="2">JMC-PN-2008</strain>
    </source>
</reference>
<gene>
    <name evidence="2" type="ORF">PBY51_008956</name>
</gene>
<evidence type="ECO:0000313" key="3">
    <source>
        <dbReference type="Proteomes" id="UP001346869"/>
    </source>
</evidence>
<evidence type="ECO:0000256" key="1">
    <source>
        <dbReference type="SAM" id="MobiDB-lite"/>
    </source>
</evidence>
<name>A0AAN7WV35_ELEMC</name>
<reference evidence="2 3" key="1">
    <citation type="journal article" date="2023" name="Genes (Basel)">
        <title>Chromosome-Level Genome Assembly and Circadian Gene Repertoire of the Patagonia Blennie Eleginops maclovinus-The Closest Ancestral Proxy of Antarctic Cryonotothenioids.</title>
        <authorList>
            <person name="Cheng C.C."/>
            <person name="Rivera-Colon A.G."/>
            <person name="Minhas B.F."/>
            <person name="Wilson L."/>
            <person name="Rayamajhi N."/>
            <person name="Vargas-Chacoff L."/>
            <person name="Catchen J.M."/>
        </authorList>
    </citation>
    <scope>NUCLEOTIDE SEQUENCE [LARGE SCALE GENOMIC DNA]</scope>
    <source>
        <strain evidence="2">JMC-PN-2008</strain>
    </source>
</reference>
<dbReference type="EMBL" id="JAUZQC010000024">
    <property type="protein sequence ID" value="KAK5849306.1"/>
    <property type="molecule type" value="Genomic_DNA"/>
</dbReference>
<keyword evidence="3" id="KW-1185">Reference proteome</keyword>
<sequence length="105" mass="12228">MSAKQLTSFGAQPCSRASQISHQPVGKVTQNIHWARDSLTKSLGPPNQLSRQRFFYKTPKERERPTDMRLSREEVRKQTHKSGLADRKHNRRMPDSIQRQSQQMV</sequence>
<feature type="compositionally biased region" description="Basic and acidic residues" evidence="1">
    <location>
        <begin position="58"/>
        <end position="87"/>
    </location>
</feature>
<proteinExistence type="predicted"/>
<dbReference type="AlphaFoldDB" id="A0AAN7WV35"/>
<dbReference type="Proteomes" id="UP001346869">
    <property type="component" value="Unassembled WGS sequence"/>
</dbReference>
<organism evidence="2 3">
    <name type="scientific">Eleginops maclovinus</name>
    <name type="common">Patagonian blennie</name>
    <name type="synonym">Eleginus maclovinus</name>
    <dbReference type="NCBI Taxonomy" id="56733"/>
    <lineage>
        <taxon>Eukaryota</taxon>
        <taxon>Metazoa</taxon>
        <taxon>Chordata</taxon>
        <taxon>Craniata</taxon>
        <taxon>Vertebrata</taxon>
        <taxon>Euteleostomi</taxon>
        <taxon>Actinopterygii</taxon>
        <taxon>Neopterygii</taxon>
        <taxon>Teleostei</taxon>
        <taxon>Neoteleostei</taxon>
        <taxon>Acanthomorphata</taxon>
        <taxon>Eupercaria</taxon>
        <taxon>Perciformes</taxon>
        <taxon>Notothenioidei</taxon>
        <taxon>Eleginopidae</taxon>
        <taxon>Eleginops</taxon>
    </lineage>
</organism>
<comment type="caution">
    <text evidence="2">The sequence shown here is derived from an EMBL/GenBank/DDBJ whole genome shotgun (WGS) entry which is preliminary data.</text>
</comment>
<protein>
    <submittedName>
        <fullName evidence="2">Uncharacterized protein</fullName>
    </submittedName>
</protein>
<feature type="region of interest" description="Disordered" evidence="1">
    <location>
        <begin position="1"/>
        <end position="105"/>
    </location>
</feature>
<evidence type="ECO:0000313" key="2">
    <source>
        <dbReference type="EMBL" id="KAK5849306.1"/>
    </source>
</evidence>
<feature type="compositionally biased region" description="Polar residues" evidence="1">
    <location>
        <begin position="1"/>
        <end position="32"/>
    </location>
</feature>